<evidence type="ECO:0000313" key="3">
    <source>
        <dbReference type="EMBL" id="GAA4728709.1"/>
    </source>
</evidence>
<feature type="domain" description="IclR-ED" evidence="2">
    <location>
        <begin position="1"/>
        <end position="187"/>
    </location>
</feature>
<dbReference type="PANTHER" id="PTHR30136">
    <property type="entry name" value="HELIX-TURN-HELIX TRANSCRIPTIONAL REGULATOR, ICLR FAMILY"/>
    <property type="match status" value="1"/>
</dbReference>
<evidence type="ECO:0000259" key="2">
    <source>
        <dbReference type="PROSITE" id="PS51078"/>
    </source>
</evidence>
<dbReference type="EMBL" id="BAABKN010000006">
    <property type="protein sequence ID" value="GAA4728709.1"/>
    <property type="molecule type" value="Genomic_DNA"/>
</dbReference>
<gene>
    <name evidence="3" type="ORF">GCM10023350_09830</name>
</gene>
<dbReference type="PANTHER" id="PTHR30136:SF35">
    <property type="entry name" value="HTH-TYPE TRANSCRIPTIONAL REGULATOR RV1719"/>
    <property type="match status" value="1"/>
</dbReference>
<evidence type="ECO:0000256" key="1">
    <source>
        <dbReference type="SAM" id="MobiDB-lite"/>
    </source>
</evidence>
<dbReference type="SUPFAM" id="SSF55781">
    <property type="entry name" value="GAF domain-like"/>
    <property type="match status" value="1"/>
</dbReference>
<dbReference type="InterPro" id="IPR014757">
    <property type="entry name" value="Tscrpt_reg_IclR_C"/>
</dbReference>
<dbReference type="Proteomes" id="UP001499882">
    <property type="component" value="Unassembled WGS sequence"/>
</dbReference>
<evidence type="ECO:0000313" key="4">
    <source>
        <dbReference type="Proteomes" id="UP001499882"/>
    </source>
</evidence>
<feature type="compositionally biased region" description="Basic and acidic residues" evidence="1">
    <location>
        <begin position="182"/>
        <end position="191"/>
    </location>
</feature>
<feature type="region of interest" description="Disordered" evidence="1">
    <location>
        <begin position="182"/>
        <end position="209"/>
    </location>
</feature>
<dbReference type="InterPro" id="IPR029016">
    <property type="entry name" value="GAF-like_dom_sf"/>
</dbReference>
<protein>
    <recommendedName>
        <fullName evidence="2">IclR-ED domain-containing protein</fullName>
    </recommendedName>
</protein>
<dbReference type="Pfam" id="PF01614">
    <property type="entry name" value="IclR_C"/>
    <property type="match status" value="1"/>
</dbReference>
<keyword evidence="4" id="KW-1185">Reference proteome</keyword>
<organism evidence="3 4">
    <name type="scientific">Nocardioides endophyticus</name>
    <dbReference type="NCBI Taxonomy" id="1353775"/>
    <lineage>
        <taxon>Bacteria</taxon>
        <taxon>Bacillati</taxon>
        <taxon>Actinomycetota</taxon>
        <taxon>Actinomycetes</taxon>
        <taxon>Propionibacteriales</taxon>
        <taxon>Nocardioidaceae</taxon>
        <taxon>Nocardioides</taxon>
    </lineage>
</organism>
<dbReference type="PROSITE" id="PS51078">
    <property type="entry name" value="ICLR_ED"/>
    <property type="match status" value="1"/>
</dbReference>
<proteinExistence type="predicted"/>
<accession>A0ABP8YGZ6</accession>
<name>A0ABP8YGZ6_9ACTN</name>
<reference evidence="4" key="1">
    <citation type="journal article" date="2019" name="Int. J. Syst. Evol. Microbiol.">
        <title>The Global Catalogue of Microorganisms (GCM) 10K type strain sequencing project: providing services to taxonomists for standard genome sequencing and annotation.</title>
        <authorList>
            <consortium name="The Broad Institute Genomics Platform"/>
            <consortium name="The Broad Institute Genome Sequencing Center for Infectious Disease"/>
            <person name="Wu L."/>
            <person name="Ma J."/>
        </authorList>
    </citation>
    <scope>NUCLEOTIDE SEQUENCE [LARGE SCALE GENOMIC DNA]</scope>
    <source>
        <strain evidence="4">JCM 18532</strain>
    </source>
</reference>
<sequence length="209" mass="22228">MGPAIEQFKNQPRTGARVSKDLIHPHLERLASTVGETCHIAVLEGNGTRFIDSVESQHVLRVGTRTGMLLPAHKTAIGVALLAELPLSSLRSIYPRGLTGDAREAKQTLPTLERKVRAVRRAGYATNHGESDAGISAVALCLRDPFDRAFAGIAVAVPTPRFDRYSLNDLVEALSTTAADVRAEMSERSDDPAPLPGGDAETTGPAVAS</sequence>
<dbReference type="InterPro" id="IPR050707">
    <property type="entry name" value="HTH_MetabolicPath_Reg"/>
</dbReference>
<comment type="caution">
    <text evidence="3">The sequence shown here is derived from an EMBL/GenBank/DDBJ whole genome shotgun (WGS) entry which is preliminary data.</text>
</comment>
<dbReference type="Gene3D" id="3.30.450.40">
    <property type="match status" value="1"/>
</dbReference>